<reference evidence="1" key="1">
    <citation type="submission" date="2020-01" db="EMBL/GenBank/DDBJ databases">
        <authorList>
            <person name="Qin S."/>
        </authorList>
    </citation>
    <scope>NUCLEOTIDE SEQUENCE</scope>
    <source>
        <strain evidence="1">CVir17-16-YZ6g</strain>
        <plasmid evidence="1">p17-15-vir-like</plasmid>
    </source>
</reference>
<keyword evidence="1" id="KW-0614">Plasmid</keyword>
<name>A0A8B0SRI4_KLEPN</name>
<evidence type="ECO:0000313" key="1">
    <source>
        <dbReference type="EMBL" id="QTX13865.1"/>
    </source>
</evidence>
<sequence>MELKTFSPARDFLRLLTELASVIKIIHRSKAFGYLTQHVQFLNGKKKISNSIFPPPRQL</sequence>
<dbReference type="EMBL" id="MN956836">
    <property type="protein sequence ID" value="QTX13865.1"/>
    <property type="molecule type" value="Genomic_DNA"/>
</dbReference>
<geneLocation type="plasmid" evidence="1">
    <name>p17-15-vir-like</name>
</geneLocation>
<accession>A0A8B0SRI4</accession>
<dbReference type="AlphaFoldDB" id="A0A8B0SRI4"/>
<protein>
    <submittedName>
        <fullName evidence="1">Uncharacterized protein</fullName>
    </submittedName>
</protein>
<organism evidence="1">
    <name type="scientific">Klebsiella pneumoniae</name>
    <dbReference type="NCBI Taxonomy" id="573"/>
    <lineage>
        <taxon>Bacteria</taxon>
        <taxon>Pseudomonadati</taxon>
        <taxon>Pseudomonadota</taxon>
        <taxon>Gammaproteobacteria</taxon>
        <taxon>Enterobacterales</taxon>
        <taxon>Enterobacteriaceae</taxon>
        <taxon>Klebsiella/Raoultella group</taxon>
        <taxon>Klebsiella</taxon>
        <taxon>Klebsiella pneumoniae complex</taxon>
    </lineage>
</organism>
<proteinExistence type="predicted"/>